<dbReference type="OrthoDB" id="414863at2759"/>
<keyword evidence="1 4" id="KW-0689">Ribosomal protein</keyword>
<protein>
    <submittedName>
        <fullName evidence="4 5">40S ribosomal protein sa</fullName>
    </submittedName>
</protein>
<dbReference type="GO" id="GO:0003735">
    <property type="term" value="F:structural constituent of ribosome"/>
    <property type="evidence" value="ECO:0007669"/>
    <property type="project" value="InterPro"/>
</dbReference>
<dbReference type="InParanoid" id="B0XA01"/>
<evidence type="ECO:0000256" key="2">
    <source>
        <dbReference type="ARBA" id="ARBA00023274"/>
    </source>
</evidence>
<dbReference type="GO" id="GO:0006412">
    <property type="term" value="P:translation"/>
    <property type="evidence" value="ECO:0007669"/>
    <property type="project" value="InterPro"/>
</dbReference>
<feature type="region of interest" description="Disordered" evidence="3">
    <location>
        <begin position="22"/>
        <end position="62"/>
    </location>
</feature>
<feature type="compositionally biased region" description="Polar residues" evidence="3">
    <location>
        <begin position="35"/>
        <end position="58"/>
    </location>
</feature>
<dbReference type="HOGENOM" id="CLU_716220_0_0_1"/>
<dbReference type="SUPFAM" id="SSF52313">
    <property type="entry name" value="Ribosomal protein S2"/>
    <property type="match status" value="1"/>
</dbReference>
<feature type="region of interest" description="Disordered" evidence="3">
    <location>
        <begin position="172"/>
        <end position="192"/>
    </location>
</feature>
<gene>
    <name evidence="5" type="primary">6049777</name>
    <name evidence="4" type="ORF">CpipJ_CPIJ016416</name>
</gene>
<reference evidence="5" key="2">
    <citation type="submission" date="2020-05" db="UniProtKB">
        <authorList>
            <consortium name="EnsemblMetazoa"/>
        </authorList>
    </citation>
    <scope>IDENTIFICATION</scope>
    <source>
        <strain evidence="5">JHB</strain>
    </source>
</reference>
<evidence type="ECO:0000256" key="3">
    <source>
        <dbReference type="SAM" id="MobiDB-lite"/>
    </source>
</evidence>
<dbReference type="eggNOG" id="KOG0830">
    <property type="taxonomic scope" value="Eukaryota"/>
</dbReference>
<dbReference type="EnsemblMetazoa" id="CPIJ016416-RA">
    <property type="protein sequence ID" value="CPIJ016416-PA"/>
    <property type="gene ID" value="CPIJ016416"/>
</dbReference>
<dbReference type="GO" id="GO:0015935">
    <property type="term" value="C:small ribosomal subunit"/>
    <property type="evidence" value="ECO:0007669"/>
    <property type="project" value="InterPro"/>
</dbReference>
<dbReference type="EMBL" id="DS232558">
    <property type="protein sequence ID" value="EDS43427.1"/>
    <property type="molecule type" value="Genomic_DNA"/>
</dbReference>
<evidence type="ECO:0000256" key="1">
    <source>
        <dbReference type="ARBA" id="ARBA00022980"/>
    </source>
</evidence>
<dbReference type="InterPro" id="IPR023591">
    <property type="entry name" value="Ribosomal_uS2_flav_dom_sf"/>
</dbReference>
<feature type="compositionally biased region" description="Basic and acidic residues" evidence="3">
    <location>
        <begin position="130"/>
        <end position="142"/>
    </location>
</feature>
<name>B0XA01_CULQU</name>
<keyword evidence="6" id="KW-1185">Reference proteome</keyword>
<dbReference type="Proteomes" id="UP000002320">
    <property type="component" value="Unassembled WGS sequence"/>
</dbReference>
<dbReference type="KEGG" id="cqu:CpipJ_CPIJ016416"/>
<keyword evidence="2" id="KW-0687">Ribonucleoprotein</keyword>
<organism>
    <name type="scientific">Culex quinquefasciatus</name>
    <name type="common">Southern house mosquito</name>
    <name type="synonym">Culex pungens</name>
    <dbReference type="NCBI Taxonomy" id="7176"/>
    <lineage>
        <taxon>Eukaryota</taxon>
        <taxon>Metazoa</taxon>
        <taxon>Ecdysozoa</taxon>
        <taxon>Arthropoda</taxon>
        <taxon>Hexapoda</taxon>
        <taxon>Insecta</taxon>
        <taxon>Pterygota</taxon>
        <taxon>Neoptera</taxon>
        <taxon>Endopterygota</taxon>
        <taxon>Diptera</taxon>
        <taxon>Nematocera</taxon>
        <taxon>Culicoidea</taxon>
        <taxon>Culicidae</taxon>
        <taxon>Culicinae</taxon>
        <taxon>Culicini</taxon>
        <taxon>Culex</taxon>
        <taxon>Culex</taxon>
    </lineage>
</organism>
<dbReference type="PANTHER" id="PTHR11489">
    <property type="entry name" value="40S RIBOSOMAL PROTEIN SA"/>
    <property type="match status" value="1"/>
</dbReference>
<dbReference type="Gene3D" id="3.40.50.10490">
    <property type="entry name" value="Glucose-6-phosphate isomerase like protein, domain 1"/>
    <property type="match status" value="2"/>
</dbReference>
<feature type="region of interest" description="Disordered" evidence="3">
    <location>
        <begin position="130"/>
        <end position="153"/>
    </location>
</feature>
<evidence type="ECO:0000313" key="4">
    <source>
        <dbReference type="EMBL" id="EDS43427.1"/>
    </source>
</evidence>
<evidence type="ECO:0000313" key="5">
    <source>
        <dbReference type="EnsemblMetazoa" id="CPIJ016416-PA"/>
    </source>
</evidence>
<dbReference type="AlphaFoldDB" id="B0XA01"/>
<dbReference type="VEuPathDB" id="VectorBase:CQUJHB006651"/>
<sequence>MPTLPLNCKLCVLCEERKARLSAERRSRLPGRPSQLDSSTCTRATNRTTPGSSISEKYTYNPRPRGRLSQVLPSWQSILRTSLVSTGVALRVRSVNTPPPLCPVHPVEAKQVHERPRPDSGRELCADERVGAERLRRPRGDSENCTPARETTCPRGTRTLRRIEEAAPAIETAASKQGAAVQPPGPYTPHTQALKNDDVNKNLVATTHVDSTAYNFQMESYVILGRTWEKLLMAARCIASIEYPGEMFAFSLRHGPLHVRCHEPRLLILTIPLTDHQPVTVVSYVNITVFSFCYTDSQLKFVDIAIPCNTKSPHFIKLKPDLFSLRDPEEKKEAALLADASVAKEMYTDEPIPAVEEGGNRMTQANDWNKDEIWIAGSWGRAIGGF</sequence>
<dbReference type="VEuPathDB" id="VectorBase:CPIJ016416"/>
<accession>B0XA01</accession>
<proteinExistence type="predicted"/>
<dbReference type="STRING" id="7176.B0XA01"/>
<reference evidence="4" key="1">
    <citation type="submission" date="2007-03" db="EMBL/GenBank/DDBJ databases">
        <title>Annotation of Culex pipiens quinquefasciatus.</title>
        <authorList>
            <consortium name="The Broad Institute Genome Sequencing Platform"/>
            <person name="Atkinson P.W."/>
            <person name="Hemingway J."/>
            <person name="Christensen B.M."/>
            <person name="Higgs S."/>
            <person name="Kodira C."/>
            <person name="Hannick L."/>
            <person name="Megy K."/>
            <person name="O'Leary S."/>
            <person name="Pearson M."/>
            <person name="Haas B.J."/>
            <person name="Mauceli E."/>
            <person name="Wortman J.R."/>
            <person name="Lee N.H."/>
            <person name="Guigo R."/>
            <person name="Stanke M."/>
            <person name="Alvarado L."/>
            <person name="Amedeo P."/>
            <person name="Antoine C.H."/>
            <person name="Arensburger P."/>
            <person name="Bidwell S.L."/>
            <person name="Crawford M."/>
            <person name="Camaro F."/>
            <person name="Devon K."/>
            <person name="Engels R."/>
            <person name="Hammond M."/>
            <person name="Howarth C."/>
            <person name="Koehrsen M."/>
            <person name="Lawson D."/>
            <person name="Montgomery P."/>
            <person name="Nene V."/>
            <person name="Nusbaum C."/>
            <person name="Puiu D."/>
            <person name="Romero-Severson J."/>
            <person name="Severson D.W."/>
            <person name="Shumway M."/>
            <person name="Sisk P."/>
            <person name="Stolte C."/>
            <person name="Zeng Q."/>
            <person name="Eisenstadt E."/>
            <person name="Fraser-Liggett C."/>
            <person name="Strausberg R."/>
            <person name="Galagan J."/>
            <person name="Birren B."/>
            <person name="Collins F.H."/>
        </authorList>
    </citation>
    <scope>NUCLEOTIDE SEQUENCE [LARGE SCALE GENOMIC DNA]</scope>
    <source>
        <strain evidence="4">JHB</strain>
    </source>
</reference>
<evidence type="ECO:0000313" key="6">
    <source>
        <dbReference type="Proteomes" id="UP000002320"/>
    </source>
</evidence>
<dbReference type="InterPro" id="IPR005707">
    <property type="entry name" value="Ribosomal_uS2_euk/arc"/>
</dbReference>